<accession>A0A812SQF8</accession>
<proteinExistence type="predicted"/>
<evidence type="ECO:0000313" key="4">
    <source>
        <dbReference type="Proteomes" id="UP000604046"/>
    </source>
</evidence>
<gene>
    <name evidence="3" type="primary">ALG11</name>
    <name evidence="3" type="ORF">SNAT2548_LOCUS27609</name>
</gene>
<feature type="transmembrane region" description="Helical" evidence="2">
    <location>
        <begin position="342"/>
        <end position="363"/>
    </location>
</feature>
<feature type="transmembrane region" description="Helical" evidence="2">
    <location>
        <begin position="468"/>
        <end position="486"/>
    </location>
</feature>
<keyword evidence="4" id="KW-1185">Reference proteome</keyword>
<sequence length="743" mass="84532">MSKAAGTCDASVGVAAGCEHHRDIPALKVHLARLRRLVVDGNYSDLETLLDSWSAKGRYVHNIDVPETSAQYKQMNCSDLDYLAKEHVKVDESAYDTNSRHASRIDNLTVLELGLYMTRHANERALMRSLRGTATHAHVEGASMEDRIKIIRLLLEKGFSWDSGALVCKVVPPENGYRKTIRTAFARTILHDVVRDLVHLNKSRIEFLRDSPLCGGNDMDGVIWILAQAPEAFTMLSVTTRKTVLMQAAEDPFDHDDGLVNFPELIRLHAVMQAPLTTVDPYGWNAEMLAAGQLNAAHTGYLQRTVEKKWRREYREAFDLPFWSKEASDTLADACVLASGHFYLLTMICVAALLLLSCCALTARTPVTLQCMDMLFRVLWLLVVNTSFLTLPPIFLIAYRRRVSVFSVPHVAKWNPLPLTIRMVLLVSVLIVAIFMYFDAKAVRGKEAERVPKKASPQDRYQDPNSPLLGCICIFLLMSCLMIIYLQTVMQPLAMDPKKIGLWLGSLLVQVRFTLDDNTVQEELRHDENALRQQLQAFFWDRRHGRICRACSQVSRRSSRQSRVSREASRGSSQDQPGQERNIILRWIRWACCMVTPENSEIWQLHLHASANSFRLVCRHEPGNPGSETKTKTRWRESWHEMAFWMRFLMSYLSNGLYKAILVYTLPLWLCRGGLTDFVLNAFALVYIVEIDDVKEDNEWEVEREDESDSTSDQNSEANCLEKWPDEYVPCAKHGSESSGEGT</sequence>
<reference evidence="3" key="1">
    <citation type="submission" date="2021-02" db="EMBL/GenBank/DDBJ databases">
        <authorList>
            <person name="Dougan E. K."/>
            <person name="Rhodes N."/>
            <person name="Thang M."/>
            <person name="Chan C."/>
        </authorList>
    </citation>
    <scope>NUCLEOTIDE SEQUENCE</scope>
</reference>
<feature type="region of interest" description="Disordered" evidence="1">
    <location>
        <begin position="698"/>
        <end position="723"/>
    </location>
</feature>
<evidence type="ECO:0000256" key="1">
    <source>
        <dbReference type="SAM" id="MobiDB-lite"/>
    </source>
</evidence>
<dbReference type="OrthoDB" id="410756at2759"/>
<feature type="compositionally biased region" description="Acidic residues" evidence="1">
    <location>
        <begin position="698"/>
        <end position="710"/>
    </location>
</feature>
<dbReference type="Proteomes" id="UP000604046">
    <property type="component" value="Unassembled WGS sequence"/>
</dbReference>
<name>A0A812SQF8_9DINO</name>
<keyword evidence="2" id="KW-0812">Transmembrane</keyword>
<feature type="transmembrane region" description="Helical" evidence="2">
    <location>
        <begin position="375"/>
        <end position="399"/>
    </location>
</feature>
<evidence type="ECO:0000256" key="2">
    <source>
        <dbReference type="SAM" id="Phobius"/>
    </source>
</evidence>
<protein>
    <submittedName>
        <fullName evidence="3">ALG11 protein</fullName>
    </submittedName>
</protein>
<keyword evidence="2" id="KW-1133">Transmembrane helix</keyword>
<dbReference type="EMBL" id="CAJNDS010002479">
    <property type="protein sequence ID" value="CAE7492704.1"/>
    <property type="molecule type" value="Genomic_DNA"/>
</dbReference>
<evidence type="ECO:0000313" key="3">
    <source>
        <dbReference type="EMBL" id="CAE7492704.1"/>
    </source>
</evidence>
<keyword evidence="2" id="KW-0472">Membrane</keyword>
<feature type="transmembrane region" description="Helical" evidence="2">
    <location>
        <begin position="419"/>
        <end position="438"/>
    </location>
</feature>
<comment type="caution">
    <text evidence="3">The sequence shown here is derived from an EMBL/GenBank/DDBJ whole genome shotgun (WGS) entry which is preliminary data.</text>
</comment>
<dbReference type="AlphaFoldDB" id="A0A812SQF8"/>
<organism evidence="3 4">
    <name type="scientific">Symbiodinium natans</name>
    <dbReference type="NCBI Taxonomy" id="878477"/>
    <lineage>
        <taxon>Eukaryota</taxon>
        <taxon>Sar</taxon>
        <taxon>Alveolata</taxon>
        <taxon>Dinophyceae</taxon>
        <taxon>Suessiales</taxon>
        <taxon>Symbiodiniaceae</taxon>
        <taxon>Symbiodinium</taxon>
    </lineage>
</organism>